<evidence type="ECO:0000313" key="1">
    <source>
        <dbReference type="EMBL" id="MBJ2138958.1"/>
    </source>
</evidence>
<reference evidence="1 2" key="1">
    <citation type="submission" date="2020-12" db="EMBL/GenBank/DDBJ databases">
        <title>Draft genome sequences of nine environmental bacterial isolates colonizing plastic.</title>
        <authorList>
            <person name="Borre I."/>
            <person name="Sonnenschein E.C."/>
        </authorList>
    </citation>
    <scope>NUCLEOTIDE SEQUENCE [LARGE SCALE GENOMIC DNA]</scope>
    <source>
        <strain evidence="1 2">IB30</strain>
    </source>
</reference>
<sequence>MRFITKSVLIGASLFIPLKDVLAVELYQFYPACDFEIVDTIKVGTRFGSSGRSADAQSLANARQEVINNILDIAQARDVGGVILTKKSVVLDDNSSESKIIRNRVSFTAQLVNNCAKDAALSAKATPYDANGLRKFALNFESKIRAKKQHTITYEVNTDKLPLPPIKSLSIDFEQGVFGLPLQSTYDEAAALFGRPAGVYALDDDLLLVSYGRDFWLTFLNDKLVSVTNKNIWFSNELLSMFDFDARFESQKWRILDVASYDMPMVDIEKGLNSQQNSLYMIQRENASRVISIHGTTKAVERNKPPQYVASYFTYALKNSEQRKLDIALNTHIANMLSQHIYDHVALTDVETLKSYAIGQVRSNRDTQLLIMDNHLVVDVTGSTVNKVYLLDSVFSTNQLTTNSPWRFGDLQQGQSVEAVKSQLGDDIFSFQDVIEISDEHFNQELFFSGYGDETLLSSAEIIFY</sequence>
<accession>A0ABS0WKL3</accession>
<proteinExistence type="predicted"/>
<name>A0ABS0WKL3_9ALTE</name>
<evidence type="ECO:0000313" key="2">
    <source>
        <dbReference type="Proteomes" id="UP000649232"/>
    </source>
</evidence>
<dbReference type="Proteomes" id="UP000649232">
    <property type="component" value="Unassembled WGS sequence"/>
</dbReference>
<evidence type="ECO:0008006" key="3">
    <source>
        <dbReference type="Google" id="ProtNLM"/>
    </source>
</evidence>
<dbReference type="RefSeq" id="WP_198826127.1">
    <property type="nucleotide sequence ID" value="NZ_JAEILT010000059.1"/>
</dbReference>
<dbReference type="EMBL" id="JAEILT010000059">
    <property type="protein sequence ID" value="MBJ2138958.1"/>
    <property type="molecule type" value="Genomic_DNA"/>
</dbReference>
<gene>
    <name evidence="1" type="ORF">JEU11_21150</name>
</gene>
<organism evidence="1 2">
    <name type="scientific">Paraglaciecola chathamensis</name>
    <dbReference type="NCBI Taxonomy" id="368405"/>
    <lineage>
        <taxon>Bacteria</taxon>
        <taxon>Pseudomonadati</taxon>
        <taxon>Pseudomonadota</taxon>
        <taxon>Gammaproteobacteria</taxon>
        <taxon>Alteromonadales</taxon>
        <taxon>Alteromonadaceae</taxon>
        <taxon>Paraglaciecola</taxon>
    </lineage>
</organism>
<comment type="caution">
    <text evidence="1">The sequence shown here is derived from an EMBL/GenBank/DDBJ whole genome shotgun (WGS) entry which is preliminary data.</text>
</comment>
<protein>
    <recommendedName>
        <fullName evidence="3">Flagellar assembly protein T N-terminal domain-containing protein</fullName>
    </recommendedName>
</protein>